<keyword evidence="4" id="KW-1185">Reference proteome</keyword>
<organism evidence="3 4">
    <name type="scientific">Drechmeria coniospora</name>
    <name type="common">Nematophagous fungus</name>
    <name type="synonym">Meria coniospora</name>
    <dbReference type="NCBI Taxonomy" id="98403"/>
    <lineage>
        <taxon>Eukaryota</taxon>
        <taxon>Fungi</taxon>
        <taxon>Dikarya</taxon>
        <taxon>Ascomycota</taxon>
        <taxon>Pezizomycotina</taxon>
        <taxon>Sordariomycetes</taxon>
        <taxon>Hypocreomycetidae</taxon>
        <taxon>Hypocreales</taxon>
        <taxon>Ophiocordycipitaceae</taxon>
        <taxon>Drechmeria</taxon>
    </lineage>
</organism>
<gene>
    <name evidence="3" type="ORF">DCS_07386</name>
</gene>
<feature type="domain" description="UBC core" evidence="2">
    <location>
        <begin position="295"/>
        <end position="449"/>
    </location>
</feature>
<dbReference type="InParanoid" id="A0A151GEC0"/>
<sequence>MLTRGLTQELSDIQKGSDLAIAVACRDIDVRNIKALIVGPHETPSPFVFIKSILPRHRTCNASQQTKGNADLTPTYTPTAKFACRSSGNGPGFHILLSRRAPTESNLLGRTWRGERSEEWSSAQGLESILLSIQSLLSANPYENEPGFEDANGESDQKMQREYVQKIRHENLRISIIQRLESYLGLNPDGSRISNDAKEAEESEVPFEPFKDLCKRRFLWYYTSYLTAIERSKLEVKERQAFVRMPFESQFHNSMEGRFNYPELERRLKNIKAFLDAEPNVWAEEGVAAMAQETTVCVNLQHQFEQVSAALKRGDMPHDVTLEDGNPFVWIITYFGRPMTNLDGGLFRIRMNFSPRFPDEQPRVRFETRIFHHHVADDGTACYSPNPLKREDIGSHIAAIFAVLEEDDPAYDPREIVNPEATRMYWGGDAEKRKMYNRRLRRSVQQSLESASRLPVRFPACKSTDWPQGFSGIDLAADAASAGFTRERKCMQIDTI</sequence>
<dbReference type="PANTHER" id="PTHR24067">
    <property type="entry name" value="UBIQUITIN-CONJUGATING ENZYME E2"/>
    <property type="match status" value="1"/>
</dbReference>
<dbReference type="EMBL" id="LAYC01000003">
    <property type="protein sequence ID" value="KYK55423.1"/>
    <property type="molecule type" value="Genomic_DNA"/>
</dbReference>
<evidence type="ECO:0000313" key="4">
    <source>
        <dbReference type="Proteomes" id="UP000076580"/>
    </source>
</evidence>
<keyword evidence="1" id="KW-0833">Ubl conjugation pathway</keyword>
<dbReference type="InterPro" id="IPR050113">
    <property type="entry name" value="Ub_conjugating_enzyme"/>
</dbReference>
<dbReference type="Pfam" id="PF00179">
    <property type="entry name" value="UQ_con"/>
    <property type="match status" value="1"/>
</dbReference>
<dbReference type="SMART" id="SM00212">
    <property type="entry name" value="UBCc"/>
    <property type="match status" value="1"/>
</dbReference>
<dbReference type="Gene3D" id="3.10.110.10">
    <property type="entry name" value="Ubiquitin Conjugating Enzyme"/>
    <property type="match status" value="2"/>
</dbReference>
<evidence type="ECO:0000259" key="2">
    <source>
        <dbReference type="PROSITE" id="PS50127"/>
    </source>
</evidence>
<protein>
    <submittedName>
        <fullName evidence="3">Ubiquitin-conjugating enzyme/RWD-like protein</fullName>
    </submittedName>
</protein>
<dbReference type="InterPro" id="IPR000608">
    <property type="entry name" value="UBC"/>
</dbReference>
<reference evidence="3 4" key="1">
    <citation type="journal article" date="2016" name="Sci. Rep.">
        <title>Insights into Adaptations to a Near-Obligate Nematode Endoparasitic Lifestyle from the Finished Genome of Drechmeria coniospora.</title>
        <authorList>
            <person name="Zhang L."/>
            <person name="Zhou Z."/>
            <person name="Guo Q."/>
            <person name="Fokkens L."/>
            <person name="Miskei M."/>
            <person name="Pocsi I."/>
            <person name="Zhang W."/>
            <person name="Chen M."/>
            <person name="Wang L."/>
            <person name="Sun Y."/>
            <person name="Donzelli B.G."/>
            <person name="Gibson D.M."/>
            <person name="Nelson D.R."/>
            <person name="Luo J.G."/>
            <person name="Rep M."/>
            <person name="Liu H."/>
            <person name="Yang S."/>
            <person name="Wang J."/>
            <person name="Krasnoff S.B."/>
            <person name="Xu Y."/>
            <person name="Molnar I."/>
            <person name="Lin M."/>
        </authorList>
    </citation>
    <scope>NUCLEOTIDE SEQUENCE [LARGE SCALE GENOMIC DNA]</scope>
    <source>
        <strain evidence="3 4">ARSEF 6962</strain>
    </source>
</reference>
<proteinExistence type="predicted"/>
<evidence type="ECO:0000256" key="1">
    <source>
        <dbReference type="ARBA" id="ARBA00022786"/>
    </source>
</evidence>
<evidence type="ECO:0000313" key="3">
    <source>
        <dbReference type="EMBL" id="KYK55423.1"/>
    </source>
</evidence>
<dbReference type="SUPFAM" id="SSF54495">
    <property type="entry name" value="UBC-like"/>
    <property type="match status" value="2"/>
</dbReference>
<dbReference type="PROSITE" id="PS50127">
    <property type="entry name" value="UBC_2"/>
    <property type="match status" value="2"/>
</dbReference>
<dbReference type="GeneID" id="63720029"/>
<dbReference type="Proteomes" id="UP000076580">
    <property type="component" value="Chromosome 03"/>
</dbReference>
<dbReference type="STRING" id="98403.A0A151GEC0"/>
<comment type="caution">
    <text evidence="3">The sequence shown here is derived from an EMBL/GenBank/DDBJ whole genome shotgun (WGS) entry which is preliminary data.</text>
</comment>
<dbReference type="CDD" id="cd00195">
    <property type="entry name" value="UBCc_UEV"/>
    <property type="match status" value="1"/>
</dbReference>
<dbReference type="AlphaFoldDB" id="A0A151GEC0"/>
<accession>A0A151GEC0</accession>
<dbReference type="RefSeq" id="XP_040654775.1">
    <property type="nucleotide sequence ID" value="XM_040804671.1"/>
</dbReference>
<dbReference type="InterPro" id="IPR016135">
    <property type="entry name" value="UBQ-conjugating_enzyme/RWD"/>
</dbReference>
<feature type="domain" description="UBC core" evidence="2">
    <location>
        <begin position="1"/>
        <end position="176"/>
    </location>
</feature>
<name>A0A151GEC0_DRECN</name>